<dbReference type="InterPro" id="IPR020843">
    <property type="entry name" value="ER"/>
</dbReference>
<keyword evidence="5" id="KW-1185">Reference proteome</keyword>
<dbReference type="SUPFAM" id="SSF51735">
    <property type="entry name" value="NAD(P)-binding Rossmann-fold domains"/>
    <property type="match status" value="1"/>
</dbReference>
<reference evidence="4 5" key="1">
    <citation type="submission" date="2017-12" db="EMBL/GenBank/DDBJ databases">
        <title>The genome sequence of Caulobacter sp. 410.</title>
        <authorList>
            <person name="Gao J."/>
            <person name="Mao X."/>
            <person name="Sun J."/>
        </authorList>
    </citation>
    <scope>NUCLEOTIDE SEQUENCE [LARGE SCALE GENOMIC DNA]</scope>
    <source>
        <strain evidence="4 5">410</strain>
    </source>
</reference>
<dbReference type="RefSeq" id="WP_101717122.1">
    <property type="nucleotide sequence ID" value="NZ_PJRS01000011.1"/>
</dbReference>
<dbReference type="InterPro" id="IPR013154">
    <property type="entry name" value="ADH-like_N"/>
</dbReference>
<evidence type="ECO:0000313" key="5">
    <source>
        <dbReference type="Proteomes" id="UP000234479"/>
    </source>
</evidence>
<evidence type="ECO:0000313" key="4">
    <source>
        <dbReference type="EMBL" id="PLR27925.1"/>
    </source>
</evidence>
<protein>
    <submittedName>
        <fullName evidence="4">Alcohol dehydrogenase</fullName>
    </submittedName>
</protein>
<organism evidence="4 5">
    <name type="scientific">Caulobacter zeae</name>
    <dbReference type="NCBI Taxonomy" id="2055137"/>
    <lineage>
        <taxon>Bacteria</taxon>
        <taxon>Pseudomonadati</taxon>
        <taxon>Pseudomonadota</taxon>
        <taxon>Alphaproteobacteria</taxon>
        <taxon>Caulobacterales</taxon>
        <taxon>Caulobacteraceae</taxon>
        <taxon>Caulobacter</taxon>
    </lineage>
</organism>
<evidence type="ECO:0000259" key="3">
    <source>
        <dbReference type="SMART" id="SM00829"/>
    </source>
</evidence>
<dbReference type="OrthoDB" id="9806940at2"/>
<dbReference type="Proteomes" id="UP000234479">
    <property type="component" value="Unassembled WGS sequence"/>
</dbReference>
<dbReference type="Gene3D" id="3.90.180.10">
    <property type="entry name" value="Medium-chain alcohol dehydrogenases, catalytic domain"/>
    <property type="match status" value="1"/>
</dbReference>
<dbReference type="GO" id="GO:0005829">
    <property type="term" value="C:cytosol"/>
    <property type="evidence" value="ECO:0007669"/>
    <property type="project" value="TreeGrafter"/>
</dbReference>
<feature type="domain" description="Enoyl reductase (ER)" evidence="3">
    <location>
        <begin position="14"/>
        <end position="338"/>
    </location>
</feature>
<keyword evidence="2" id="KW-0560">Oxidoreductase</keyword>
<sequence>MTDQALEMHIPRKGLAMVLTAVERRLPPPAAGEVRVAIEAVGVAYADIMMRQGVYAGHKPPITPGYDLVGRVEAIGPGVKDLAIGQRVAGITVFGSYATRRNVAAQWLVPAPEGVDAGRLVAAVLNGVTAWQMLHRIANPAPGEWVLVHGAGGGVGGLLLDMARIAGVRAIGTASGGKADAVAQRGGEPIDYAREDVVARAMALSGGGVAAAFDHLGGKHFKTVSMPALRPGGVGVFYGAYDVSRGGKVNPLAVADLLLNARFSSLGLFAKGQGVVAYSSEPWRDGRPSAYQNDLATVLKLVADGVVTPEVGATYPLRAAAEAHRALEARAVTGKIVLLND</sequence>
<dbReference type="Pfam" id="PF08240">
    <property type="entry name" value="ADH_N"/>
    <property type="match status" value="1"/>
</dbReference>
<dbReference type="GO" id="GO:0035925">
    <property type="term" value="F:mRNA 3'-UTR AU-rich region binding"/>
    <property type="evidence" value="ECO:0007669"/>
    <property type="project" value="TreeGrafter"/>
</dbReference>
<dbReference type="GO" id="GO:0070402">
    <property type="term" value="F:NADPH binding"/>
    <property type="evidence" value="ECO:0007669"/>
    <property type="project" value="TreeGrafter"/>
</dbReference>
<dbReference type="GO" id="GO:0003960">
    <property type="term" value="F:quinone reductase (NADPH) activity"/>
    <property type="evidence" value="ECO:0007669"/>
    <property type="project" value="TreeGrafter"/>
</dbReference>
<dbReference type="Pfam" id="PF13602">
    <property type="entry name" value="ADH_zinc_N_2"/>
    <property type="match status" value="1"/>
</dbReference>
<gene>
    <name evidence="4" type="ORF">SGCZBJ_06130</name>
</gene>
<proteinExistence type="predicted"/>
<dbReference type="PANTHER" id="PTHR48106">
    <property type="entry name" value="QUINONE OXIDOREDUCTASE PIG3-RELATED"/>
    <property type="match status" value="1"/>
</dbReference>
<dbReference type="PANTHER" id="PTHR48106:SF13">
    <property type="entry name" value="QUINONE OXIDOREDUCTASE-RELATED"/>
    <property type="match status" value="1"/>
</dbReference>
<dbReference type="InterPro" id="IPR011032">
    <property type="entry name" value="GroES-like_sf"/>
</dbReference>
<keyword evidence="1" id="KW-0521">NADP</keyword>
<dbReference type="SUPFAM" id="SSF50129">
    <property type="entry name" value="GroES-like"/>
    <property type="match status" value="1"/>
</dbReference>
<dbReference type="Gene3D" id="3.40.50.720">
    <property type="entry name" value="NAD(P)-binding Rossmann-like Domain"/>
    <property type="match status" value="1"/>
</dbReference>
<evidence type="ECO:0000256" key="2">
    <source>
        <dbReference type="ARBA" id="ARBA00023002"/>
    </source>
</evidence>
<comment type="caution">
    <text evidence="4">The sequence shown here is derived from an EMBL/GenBank/DDBJ whole genome shotgun (WGS) entry which is preliminary data.</text>
</comment>
<accession>A0A2N5DPI3</accession>
<dbReference type="EMBL" id="PJRS01000011">
    <property type="protein sequence ID" value="PLR27925.1"/>
    <property type="molecule type" value="Genomic_DNA"/>
</dbReference>
<dbReference type="AlphaFoldDB" id="A0A2N5DPI3"/>
<name>A0A2N5DPI3_9CAUL</name>
<dbReference type="SMART" id="SM00829">
    <property type="entry name" value="PKS_ER"/>
    <property type="match status" value="1"/>
</dbReference>
<dbReference type="InterPro" id="IPR036291">
    <property type="entry name" value="NAD(P)-bd_dom_sf"/>
</dbReference>
<evidence type="ECO:0000256" key="1">
    <source>
        <dbReference type="ARBA" id="ARBA00022857"/>
    </source>
</evidence>